<proteinExistence type="predicted"/>
<accession>A0A7S0IDG7</accession>
<dbReference type="GO" id="GO:0009507">
    <property type="term" value="C:chloroplast"/>
    <property type="evidence" value="ECO:0007669"/>
    <property type="project" value="TreeGrafter"/>
</dbReference>
<keyword evidence="7" id="KW-0460">Magnesium</keyword>
<evidence type="ECO:0000256" key="6">
    <source>
        <dbReference type="ARBA" id="ARBA00022801"/>
    </source>
</evidence>
<dbReference type="GO" id="GO:0000287">
    <property type="term" value="F:magnesium ion binding"/>
    <property type="evidence" value="ECO:0007669"/>
    <property type="project" value="TreeGrafter"/>
</dbReference>
<comment type="cofactor">
    <cofactor evidence="1">
        <name>Mg(2+)</name>
        <dbReference type="ChEBI" id="CHEBI:18420"/>
    </cofactor>
</comment>
<gene>
    <name evidence="9" type="ORF">MCOM1403_LOCUS5676</name>
</gene>
<protein>
    <recommendedName>
        <fullName evidence="3">phosphoserine phosphatase</fullName>
        <ecNumber evidence="3">3.1.3.3</ecNumber>
    </recommendedName>
</protein>
<evidence type="ECO:0000256" key="5">
    <source>
        <dbReference type="ARBA" id="ARBA00022723"/>
    </source>
</evidence>
<dbReference type="EC" id="3.1.3.3" evidence="3"/>
<sequence length="275" mass="29349">MFAVGATPVIAVVPAKLGRSKTNSLRRAARSRVVVNVVAPQMPSTSNREPSEDVIDLLRTATGVCFDVDSTVCTDEGIDELAAFLGKGEEVAEMTNKAMCGGVGFREALEMRLSVMQPTEHFVETYLANNEPKISPGVPELFDALRANGKTVYLVSGGFRQMIAPVAARLGVPPENVFANNILFNEDGSYKSFDPEEFTSKAGGKAEAVKHIKAKFGHGTMAMVGDGATDLESRAPGGADVFVGYGGVQQRAAVMDGADWFVTDFDKFTEVVDSK</sequence>
<evidence type="ECO:0000256" key="4">
    <source>
        <dbReference type="ARBA" id="ARBA00022605"/>
    </source>
</evidence>
<evidence type="ECO:0000256" key="7">
    <source>
        <dbReference type="ARBA" id="ARBA00022842"/>
    </source>
</evidence>
<dbReference type="PANTHER" id="PTHR43344">
    <property type="entry name" value="PHOSPHOSERINE PHOSPHATASE"/>
    <property type="match status" value="1"/>
</dbReference>
<dbReference type="GO" id="GO:0036424">
    <property type="term" value="F:L-phosphoserine phosphatase activity"/>
    <property type="evidence" value="ECO:0007669"/>
    <property type="project" value="TreeGrafter"/>
</dbReference>
<dbReference type="GO" id="GO:0006564">
    <property type="term" value="P:L-serine biosynthetic process"/>
    <property type="evidence" value="ECO:0007669"/>
    <property type="project" value="UniProtKB-KW"/>
</dbReference>
<dbReference type="InterPro" id="IPR036412">
    <property type="entry name" value="HAD-like_sf"/>
</dbReference>
<dbReference type="Pfam" id="PF00702">
    <property type="entry name" value="Hydrolase"/>
    <property type="match status" value="1"/>
</dbReference>
<keyword evidence="6" id="KW-0378">Hydrolase</keyword>
<dbReference type="AlphaFoldDB" id="A0A7S0IDG7"/>
<evidence type="ECO:0000256" key="2">
    <source>
        <dbReference type="ARBA" id="ARBA00005135"/>
    </source>
</evidence>
<dbReference type="PANTHER" id="PTHR43344:SF2">
    <property type="entry name" value="PHOSPHOSERINE PHOSPHATASE"/>
    <property type="match status" value="1"/>
</dbReference>
<evidence type="ECO:0000256" key="8">
    <source>
        <dbReference type="ARBA" id="ARBA00023299"/>
    </source>
</evidence>
<evidence type="ECO:0000256" key="3">
    <source>
        <dbReference type="ARBA" id="ARBA00012640"/>
    </source>
</evidence>
<comment type="pathway">
    <text evidence="2">Amino-acid biosynthesis; L-serine biosynthesis; L-serine from 3-phospho-D-glycerate: step 3/3.</text>
</comment>
<dbReference type="Gene3D" id="1.10.150.210">
    <property type="entry name" value="Phosphoserine phosphatase, domain 2"/>
    <property type="match status" value="1"/>
</dbReference>
<name>A0A7S0IDG7_MICPS</name>
<evidence type="ECO:0000256" key="1">
    <source>
        <dbReference type="ARBA" id="ARBA00001946"/>
    </source>
</evidence>
<keyword evidence="8" id="KW-0718">Serine biosynthesis</keyword>
<organism evidence="9">
    <name type="scientific">Micromonas pusilla</name>
    <name type="common">Picoplanktonic green alga</name>
    <name type="synonym">Chromulina pusilla</name>
    <dbReference type="NCBI Taxonomy" id="38833"/>
    <lineage>
        <taxon>Eukaryota</taxon>
        <taxon>Viridiplantae</taxon>
        <taxon>Chlorophyta</taxon>
        <taxon>Mamiellophyceae</taxon>
        <taxon>Mamiellales</taxon>
        <taxon>Mamiellaceae</taxon>
        <taxon>Micromonas</taxon>
    </lineage>
</organism>
<dbReference type="NCBIfam" id="TIGR01488">
    <property type="entry name" value="HAD-SF-IB"/>
    <property type="match status" value="1"/>
</dbReference>
<keyword evidence="5" id="KW-0479">Metal-binding</keyword>
<reference evidence="9" key="1">
    <citation type="submission" date="2021-01" db="EMBL/GenBank/DDBJ databases">
        <authorList>
            <person name="Corre E."/>
            <person name="Pelletier E."/>
            <person name="Niang G."/>
            <person name="Scheremetjew M."/>
            <person name="Finn R."/>
            <person name="Kale V."/>
            <person name="Holt S."/>
            <person name="Cochrane G."/>
            <person name="Meng A."/>
            <person name="Brown T."/>
            <person name="Cohen L."/>
        </authorList>
    </citation>
    <scope>NUCLEOTIDE SEQUENCE</scope>
    <source>
        <strain evidence="9">CCMP1723</strain>
    </source>
</reference>
<dbReference type="InterPro" id="IPR023214">
    <property type="entry name" value="HAD_sf"/>
</dbReference>
<dbReference type="EMBL" id="HBEQ01007154">
    <property type="protein sequence ID" value="CAD8518250.1"/>
    <property type="molecule type" value="Transcribed_RNA"/>
</dbReference>
<evidence type="ECO:0000313" key="9">
    <source>
        <dbReference type="EMBL" id="CAD8518250.1"/>
    </source>
</evidence>
<keyword evidence="4" id="KW-0028">Amino-acid biosynthesis</keyword>
<dbReference type="Gene3D" id="3.40.50.1000">
    <property type="entry name" value="HAD superfamily/HAD-like"/>
    <property type="match status" value="1"/>
</dbReference>
<dbReference type="CDD" id="cd04309">
    <property type="entry name" value="HAD_PSP_eu"/>
    <property type="match status" value="1"/>
</dbReference>
<dbReference type="InterPro" id="IPR050582">
    <property type="entry name" value="HAD-like_SerB"/>
</dbReference>
<dbReference type="SUPFAM" id="SSF56784">
    <property type="entry name" value="HAD-like"/>
    <property type="match status" value="1"/>
</dbReference>